<keyword evidence="5" id="KW-1185">Reference proteome</keyword>
<gene>
    <name evidence="4" type="ORF">EUA04_22120</name>
    <name evidence="3" type="ORF">WN67_11235</name>
</gene>
<evidence type="ECO:0000313" key="3">
    <source>
        <dbReference type="EMBL" id="KKF01880.1"/>
    </source>
</evidence>
<dbReference type="RefSeq" id="WP_046363113.1">
    <property type="nucleotide sequence ID" value="NZ_CALTXN010000015.1"/>
</dbReference>
<evidence type="ECO:0000256" key="1">
    <source>
        <dbReference type="SAM" id="MobiDB-lite"/>
    </source>
</evidence>
<accession>A0A0M2JZ43</accession>
<keyword evidence="2" id="KW-0812">Transmembrane</keyword>
<keyword evidence="2" id="KW-0472">Membrane</keyword>
<evidence type="ECO:0000256" key="2">
    <source>
        <dbReference type="SAM" id="Phobius"/>
    </source>
</evidence>
<evidence type="ECO:0000313" key="6">
    <source>
        <dbReference type="Proteomes" id="UP000294952"/>
    </source>
</evidence>
<keyword evidence="2" id="KW-1133">Transmembrane helix</keyword>
<protein>
    <submittedName>
        <fullName evidence="3">Membrane protein</fullName>
    </submittedName>
</protein>
<dbReference type="STRING" id="1807.MOBUDSM44075_02972"/>
<evidence type="ECO:0000313" key="4">
    <source>
        <dbReference type="EMBL" id="TDL04477.1"/>
    </source>
</evidence>
<feature type="transmembrane region" description="Helical" evidence="2">
    <location>
        <begin position="76"/>
        <end position="97"/>
    </location>
</feature>
<reference evidence="4 6" key="2">
    <citation type="submission" date="2019-01" db="EMBL/GenBank/DDBJ databases">
        <title>High-quality-draft genome sequences of five non-tuberculosis mycobacteriaceae isolated from a nosocomial environment.</title>
        <authorList>
            <person name="Tiago I."/>
            <person name="Alarico S."/>
            <person name="Pereira S.G."/>
            <person name="Coelho C."/>
            <person name="Maranha A."/>
            <person name="Empadinhas N."/>
        </authorList>
    </citation>
    <scope>NUCLEOTIDE SEQUENCE [LARGE SCALE GENOMIC DNA]</scope>
    <source>
        <strain evidence="4 6">22DIII</strain>
    </source>
</reference>
<dbReference type="EMBL" id="LAUZ02000039">
    <property type="protein sequence ID" value="KKF01880.1"/>
    <property type="molecule type" value="Genomic_DNA"/>
</dbReference>
<feature type="transmembrane region" description="Helical" evidence="2">
    <location>
        <begin position="118"/>
        <end position="138"/>
    </location>
</feature>
<name>A0A0M2JZ43_9MYCO</name>
<dbReference type="EMBL" id="SDLP01000008">
    <property type="protein sequence ID" value="TDL04477.1"/>
    <property type="molecule type" value="Genomic_DNA"/>
</dbReference>
<dbReference type="Proteomes" id="UP000034150">
    <property type="component" value="Unassembled WGS sequence"/>
</dbReference>
<dbReference type="AlphaFoldDB" id="A0A0M2JZ43"/>
<comment type="caution">
    <text evidence="3">The sequence shown here is derived from an EMBL/GenBank/DDBJ whole genome shotgun (WGS) entry which is preliminary data.</text>
</comment>
<sequence length="174" mass="19153">MRGCEDRPVNAHPLDDDGGWDRRARHETEIQRLDRNWTSLLQELRVVQTGVQLLTGFLLTLPFQQRFTMLGQKMQVVYLATVSAAVLSTALLIAPVGMHRLLFRRHRLETLVTAAHRCAFAGLLLLGVAVTGMTVIIFDAVAGLTAALIAGVAALVLFASFWVALPLALRRTDP</sequence>
<reference evidence="3 5" key="1">
    <citation type="submission" date="2015-04" db="EMBL/GenBank/DDBJ databases">
        <title>Genome sequence of Mycobacterium obuense UC1.</title>
        <authorList>
            <person name="Greninger A.L."/>
            <person name="Cunningham G."/>
            <person name="Chiu C.Y."/>
            <person name="Miller S."/>
        </authorList>
    </citation>
    <scope>NUCLEOTIDE SEQUENCE [LARGE SCALE GENOMIC DNA]</scope>
    <source>
        <strain evidence="3 5">UC1</strain>
    </source>
</reference>
<organism evidence="3 5">
    <name type="scientific">Mycolicibacterium obuense</name>
    <dbReference type="NCBI Taxonomy" id="1807"/>
    <lineage>
        <taxon>Bacteria</taxon>
        <taxon>Bacillati</taxon>
        <taxon>Actinomycetota</taxon>
        <taxon>Actinomycetes</taxon>
        <taxon>Mycobacteriales</taxon>
        <taxon>Mycobacteriaceae</taxon>
        <taxon>Mycolicibacterium</taxon>
    </lineage>
</organism>
<feature type="region of interest" description="Disordered" evidence="1">
    <location>
        <begin position="1"/>
        <end position="20"/>
    </location>
</feature>
<proteinExistence type="predicted"/>
<dbReference type="Proteomes" id="UP000294952">
    <property type="component" value="Unassembled WGS sequence"/>
</dbReference>
<evidence type="ECO:0000313" key="5">
    <source>
        <dbReference type="Proteomes" id="UP000034150"/>
    </source>
</evidence>
<dbReference type="InterPro" id="IPR046291">
    <property type="entry name" value="DUF6328"/>
</dbReference>
<feature type="transmembrane region" description="Helical" evidence="2">
    <location>
        <begin position="144"/>
        <end position="169"/>
    </location>
</feature>
<dbReference type="Pfam" id="PF19853">
    <property type="entry name" value="DUF6328"/>
    <property type="match status" value="1"/>
</dbReference>
<dbReference type="OrthoDB" id="3625784at2"/>
<dbReference type="PATRIC" id="fig|1807.13.peg.3424"/>